<evidence type="ECO:0000313" key="1">
    <source>
        <dbReference type="EMBL" id="TGY77616.1"/>
    </source>
</evidence>
<keyword evidence="2" id="KW-1185">Reference proteome</keyword>
<gene>
    <name evidence="1" type="ORF">E5331_13630</name>
</gene>
<dbReference type="EMBL" id="SRYB01000022">
    <property type="protein sequence ID" value="TGY77616.1"/>
    <property type="molecule type" value="Genomic_DNA"/>
</dbReference>
<protein>
    <submittedName>
        <fullName evidence="1">Cob(I)yrinic acid a,c-diamide adenosyltransferase</fullName>
        <ecNumber evidence="1">2.5.1.17</ecNumber>
    </submittedName>
</protein>
<comment type="caution">
    <text evidence="1">The sequence shown here is derived from an EMBL/GenBank/DDBJ whole genome shotgun (WGS) entry which is preliminary data.</text>
</comment>
<dbReference type="Proteomes" id="UP000306319">
    <property type="component" value="Unassembled WGS sequence"/>
</dbReference>
<accession>A0AC61RHH9</accession>
<keyword evidence="1" id="KW-0808">Transferase</keyword>
<proteinExistence type="predicted"/>
<name>A0AC61RHH9_9BACT</name>
<reference evidence="1" key="1">
    <citation type="submission" date="2019-04" db="EMBL/GenBank/DDBJ databases">
        <title>Microbes associate with the intestines of laboratory mice.</title>
        <authorList>
            <person name="Navarre W."/>
            <person name="Wong E."/>
            <person name="Huang K."/>
            <person name="Tropini C."/>
            <person name="Ng K."/>
            <person name="Yu B."/>
        </authorList>
    </citation>
    <scope>NUCLEOTIDE SEQUENCE</scope>
    <source>
        <strain evidence="1">NM04_E33</strain>
    </source>
</reference>
<evidence type="ECO:0000313" key="2">
    <source>
        <dbReference type="Proteomes" id="UP000306319"/>
    </source>
</evidence>
<sequence length="185" mass="20852">MEKSKLYTRTGDLGTTSLVGGKRIRKDDTRLEAYGTIDEFSSFLGAVLSDPDCPPHEKETLLGIQNMLFNLGGYLASEVNENGENAVWVLTDDDLKALEHEIDRLDSETPKVNAFVLPGGTPLSAKAHIARSVCRRAERRILTLAEREYVDPLLISYVNRLSDYLFILARYFNHIAGIDEIIWHR</sequence>
<organism evidence="1 2">
    <name type="scientific">Lepagella muris</name>
    <dbReference type="NCBI Taxonomy" id="3032870"/>
    <lineage>
        <taxon>Bacteria</taxon>
        <taxon>Pseudomonadati</taxon>
        <taxon>Bacteroidota</taxon>
        <taxon>Bacteroidia</taxon>
        <taxon>Bacteroidales</taxon>
        <taxon>Muribaculaceae</taxon>
        <taxon>Lepagella</taxon>
    </lineage>
</organism>
<dbReference type="EC" id="2.5.1.17" evidence="1"/>